<sequence>MLNLMMNADPHNPEYGVMYLSPFINLPKFNLVDGFISDYLHMELEDVTKQFTNYHLRRQYDVIIEELDNKMLLISVPLQISHYSRKISERKDWKAREWENFAVYYSPIIFDIILTSDLMNHWLLFVESLYMILMDQIHIADLDKADEMLHRFF</sequence>
<dbReference type="AlphaFoldDB" id="A0ABD2WYU6"/>
<dbReference type="Proteomes" id="UP001627154">
    <property type="component" value="Unassembled WGS sequence"/>
</dbReference>
<gene>
    <name evidence="1" type="ORF">TKK_008169</name>
</gene>
<comment type="caution">
    <text evidence="1">The sequence shown here is derived from an EMBL/GenBank/DDBJ whole genome shotgun (WGS) entry which is preliminary data.</text>
</comment>
<evidence type="ECO:0008006" key="3">
    <source>
        <dbReference type="Google" id="ProtNLM"/>
    </source>
</evidence>
<dbReference type="PANTHER" id="PTHR46579:SF1">
    <property type="entry name" value="F5_8 TYPE C DOMAIN-CONTAINING PROTEIN"/>
    <property type="match status" value="1"/>
</dbReference>
<keyword evidence="2" id="KW-1185">Reference proteome</keyword>
<protein>
    <recommendedName>
        <fullName evidence="3">Ubiquitin-like protease family profile domain-containing protein</fullName>
    </recommendedName>
</protein>
<name>A0ABD2WYU6_9HYME</name>
<dbReference type="EMBL" id="JBJJXI010000060">
    <property type="protein sequence ID" value="KAL3397933.1"/>
    <property type="molecule type" value="Genomic_DNA"/>
</dbReference>
<proteinExistence type="predicted"/>
<dbReference type="PANTHER" id="PTHR46579">
    <property type="entry name" value="F5/8 TYPE C DOMAIN-CONTAINING PROTEIN-RELATED"/>
    <property type="match status" value="1"/>
</dbReference>
<evidence type="ECO:0000313" key="2">
    <source>
        <dbReference type="Proteomes" id="UP001627154"/>
    </source>
</evidence>
<accession>A0ABD2WYU6</accession>
<evidence type="ECO:0000313" key="1">
    <source>
        <dbReference type="EMBL" id="KAL3397933.1"/>
    </source>
</evidence>
<reference evidence="1 2" key="1">
    <citation type="journal article" date="2024" name="bioRxiv">
        <title>A reference genome for Trichogramma kaykai: A tiny desert-dwelling parasitoid wasp with competing sex-ratio distorters.</title>
        <authorList>
            <person name="Culotta J."/>
            <person name="Lindsey A.R."/>
        </authorList>
    </citation>
    <scope>NUCLEOTIDE SEQUENCE [LARGE SCALE GENOMIC DNA]</scope>
    <source>
        <strain evidence="1 2">KSX58</strain>
    </source>
</reference>
<organism evidence="1 2">
    <name type="scientific">Trichogramma kaykai</name>
    <dbReference type="NCBI Taxonomy" id="54128"/>
    <lineage>
        <taxon>Eukaryota</taxon>
        <taxon>Metazoa</taxon>
        <taxon>Ecdysozoa</taxon>
        <taxon>Arthropoda</taxon>
        <taxon>Hexapoda</taxon>
        <taxon>Insecta</taxon>
        <taxon>Pterygota</taxon>
        <taxon>Neoptera</taxon>
        <taxon>Endopterygota</taxon>
        <taxon>Hymenoptera</taxon>
        <taxon>Apocrita</taxon>
        <taxon>Proctotrupomorpha</taxon>
        <taxon>Chalcidoidea</taxon>
        <taxon>Trichogrammatidae</taxon>
        <taxon>Trichogramma</taxon>
    </lineage>
</organism>